<organism evidence="2 3">
    <name type="scientific">Pontibacter ruber</name>
    <dbReference type="NCBI Taxonomy" id="1343895"/>
    <lineage>
        <taxon>Bacteria</taxon>
        <taxon>Pseudomonadati</taxon>
        <taxon>Bacteroidota</taxon>
        <taxon>Cytophagia</taxon>
        <taxon>Cytophagales</taxon>
        <taxon>Hymenobacteraceae</taxon>
        <taxon>Pontibacter</taxon>
    </lineage>
</organism>
<evidence type="ECO:0000313" key="3">
    <source>
        <dbReference type="Proteomes" id="UP001597374"/>
    </source>
</evidence>
<dbReference type="Proteomes" id="UP001597374">
    <property type="component" value="Unassembled WGS sequence"/>
</dbReference>
<protein>
    <submittedName>
        <fullName evidence="2">Uncharacterized protein</fullName>
    </submittedName>
</protein>
<keyword evidence="3" id="KW-1185">Reference proteome</keyword>
<accession>A0ABW5CXI9</accession>
<name>A0ABW5CXI9_9BACT</name>
<feature type="signal peptide" evidence="1">
    <location>
        <begin position="1"/>
        <end position="18"/>
    </location>
</feature>
<gene>
    <name evidence="2" type="ORF">ACFSKP_10870</name>
</gene>
<dbReference type="RefSeq" id="WP_250428536.1">
    <property type="nucleotide sequence ID" value="NZ_JALPRR010000001.1"/>
</dbReference>
<reference evidence="3" key="1">
    <citation type="journal article" date="2019" name="Int. J. Syst. Evol. Microbiol.">
        <title>The Global Catalogue of Microorganisms (GCM) 10K type strain sequencing project: providing services to taxonomists for standard genome sequencing and annotation.</title>
        <authorList>
            <consortium name="The Broad Institute Genomics Platform"/>
            <consortium name="The Broad Institute Genome Sequencing Center for Infectious Disease"/>
            <person name="Wu L."/>
            <person name="Ma J."/>
        </authorList>
    </citation>
    <scope>NUCLEOTIDE SEQUENCE [LARGE SCALE GENOMIC DNA]</scope>
    <source>
        <strain evidence="3">CGMCC 4.1782</strain>
    </source>
</reference>
<comment type="caution">
    <text evidence="2">The sequence shown here is derived from an EMBL/GenBank/DDBJ whole genome shotgun (WGS) entry which is preliminary data.</text>
</comment>
<proteinExistence type="predicted"/>
<keyword evidence="1" id="KW-0732">Signal</keyword>
<dbReference type="EMBL" id="JBHUIM010000001">
    <property type="protein sequence ID" value="MFD2246758.1"/>
    <property type="molecule type" value="Genomic_DNA"/>
</dbReference>
<evidence type="ECO:0000256" key="1">
    <source>
        <dbReference type="SAM" id="SignalP"/>
    </source>
</evidence>
<sequence>MKYKLLLLALLWSVAATAQKNALTVAELSITAPVSVENPQPAKPQDGLYFYGFQKGDVVLVNVEPEKAGQTINLEVQDFASGSVVYSSKSIKKVKDLRLTVPQKAIYRFILTSAIGNPLAAHLSIKRLPANDELRHFNPNITWKNIADTTWTTASEKVLVKGELTPTTLIDKTFRVASMANLNPSRVSVPFKLPANTVHWVYWVGVGQQSVEDLKNMTKLITKGASVVASTVVSPVVGFGLGLLPSLPQVAASGNIDYYFMNKASADKFVADEEGWKPYTFAQGTGIVSDYKKVSLSETPKPADGTLYATFRNSNTVTGLDITLKIVAFEQEKKYVTRQVRKPAKVEQKLVPVFGEQ</sequence>
<evidence type="ECO:0000313" key="2">
    <source>
        <dbReference type="EMBL" id="MFD2246758.1"/>
    </source>
</evidence>
<feature type="chain" id="PRO_5046676319" evidence="1">
    <location>
        <begin position="19"/>
        <end position="357"/>
    </location>
</feature>